<dbReference type="GO" id="GO:0038039">
    <property type="term" value="C:G protein-coupled receptor heterodimeric complex"/>
    <property type="evidence" value="ECO:0007669"/>
    <property type="project" value="TreeGrafter"/>
</dbReference>
<proteinExistence type="predicted"/>
<evidence type="ECO:0000256" key="1">
    <source>
        <dbReference type="ARBA" id="ARBA00023040"/>
    </source>
</evidence>
<dbReference type="PANTHER" id="PTHR10519:SF20">
    <property type="entry name" value="G-PROTEIN COUPLED RECEPTOR 156-RELATED"/>
    <property type="match status" value="1"/>
</dbReference>
<dbReference type="Proteomes" id="UP001152320">
    <property type="component" value="Chromosome 3"/>
</dbReference>
<dbReference type="PANTHER" id="PTHR10519">
    <property type="entry name" value="GABA-B RECEPTOR"/>
    <property type="match status" value="1"/>
</dbReference>
<protein>
    <submittedName>
        <fullName evidence="5">Gamma-aminobutyric acid type B receptor subunit 1</fullName>
    </submittedName>
</protein>
<evidence type="ECO:0000256" key="4">
    <source>
        <dbReference type="ARBA" id="ARBA00023224"/>
    </source>
</evidence>
<dbReference type="GO" id="GO:0004965">
    <property type="term" value="F:G protein-coupled GABA receptor activity"/>
    <property type="evidence" value="ECO:0007669"/>
    <property type="project" value="InterPro"/>
</dbReference>
<evidence type="ECO:0000313" key="6">
    <source>
        <dbReference type="Proteomes" id="UP001152320"/>
    </source>
</evidence>
<gene>
    <name evidence="5" type="ORF">HOLleu_07670</name>
</gene>
<evidence type="ECO:0000313" key="5">
    <source>
        <dbReference type="EMBL" id="KAJ8044810.1"/>
    </source>
</evidence>
<name>A0A9Q1CHI7_HOLLE</name>
<accession>A0A9Q1CHI7</accession>
<evidence type="ECO:0000256" key="3">
    <source>
        <dbReference type="ARBA" id="ARBA00023180"/>
    </source>
</evidence>
<keyword evidence="3" id="KW-0325">Glycoprotein</keyword>
<dbReference type="InterPro" id="IPR028082">
    <property type="entry name" value="Peripla_BP_I"/>
</dbReference>
<dbReference type="InterPro" id="IPR002455">
    <property type="entry name" value="GPCR3_GABA-B"/>
</dbReference>
<dbReference type="GO" id="GO:0007214">
    <property type="term" value="P:gamma-aminobutyric acid signaling pathway"/>
    <property type="evidence" value="ECO:0007669"/>
    <property type="project" value="TreeGrafter"/>
</dbReference>
<keyword evidence="4" id="KW-0807">Transducer</keyword>
<dbReference type="AlphaFoldDB" id="A0A9Q1CHI7"/>
<comment type="caution">
    <text evidence="5">The sequence shown here is derived from an EMBL/GenBank/DDBJ whole genome shotgun (WGS) entry which is preliminary data.</text>
</comment>
<evidence type="ECO:0000256" key="2">
    <source>
        <dbReference type="ARBA" id="ARBA00023170"/>
    </source>
</evidence>
<keyword evidence="1" id="KW-0297">G-protein coupled receptor</keyword>
<dbReference type="EMBL" id="JAIZAY010000003">
    <property type="protein sequence ID" value="KAJ8044810.1"/>
    <property type="molecule type" value="Genomic_DNA"/>
</dbReference>
<dbReference type="Gene3D" id="3.40.50.2300">
    <property type="match status" value="2"/>
</dbReference>
<reference evidence="5" key="1">
    <citation type="submission" date="2021-10" db="EMBL/GenBank/DDBJ databases">
        <title>Tropical sea cucumber genome reveals ecological adaptation and Cuvierian tubules defense mechanism.</title>
        <authorList>
            <person name="Chen T."/>
        </authorList>
    </citation>
    <scope>NUCLEOTIDE SEQUENCE</scope>
    <source>
        <strain evidence="5">Nanhai2018</strain>
        <tissue evidence="5">Muscle</tissue>
    </source>
</reference>
<keyword evidence="2 5" id="KW-0675">Receptor</keyword>
<dbReference type="SUPFAM" id="SSF53822">
    <property type="entry name" value="Periplasmic binding protein-like I"/>
    <property type="match status" value="1"/>
</dbReference>
<sequence>MKLKNFPAFLQTIADLLMQLKQKNITIISSESFDEDPTNQLENLKVSVIRIHKLEMHGKGYIWFLPGWYGKDWYKAVEDGEDCTVDEITQILESSNYIAIQERVLADVETMTVAGIVRSLSIMF</sequence>
<organism evidence="5 6">
    <name type="scientific">Holothuria leucospilota</name>
    <name type="common">Black long sea cucumber</name>
    <name type="synonym">Mertensiothuria leucospilota</name>
    <dbReference type="NCBI Taxonomy" id="206669"/>
    <lineage>
        <taxon>Eukaryota</taxon>
        <taxon>Metazoa</taxon>
        <taxon>Echinodermata</taxon>
        <taxon>Eleutherozoa</taxon>
        <taxon>Echinozoa</taxon>
        <taxon>Holothuroidea</taxon>
        <taxon>Aspidochirotacea</taxon>
        <taxon>Aspidochirotida</taxon>
        <taxon>Holothuriidae</taxon>
        <taxon>Holothuria</taxon>
    </lineage>
</organism>
<keyword evidence="6" id="KW-1185">Reference proteome</keyword>